<protein>
    <submittedName>
        <fullName evidence="3">DUF3306 domain-containing protein</fullName>
    </submittedName>
</protein>
<evidence type="ECO:0000313" key="3">
    <source>
        <dbReference type="EMBL" id="QIP05292.1"/>
    </source>
</evidence>
<proteinExistence type="predicted"/>
<dbReference type="Pfam" id="PF11748">
    <property type="entry name" value="DUF3306"/>
    <property type="match status" value="1"/>
</dbReference>
<accession>A0A6G8ZYJ3</accession>
<feature type="region of interest" description="Disordered" evidence="1">
    <location>
        <begin position="148"/>
        <end position="210"/>
    </location>
</feature>
<dbReference type="EMBL" id="CP041090">
    <property type="protein sequence ID" value="QDF36455.1"/>
    <property type="molecule type" value="Genomic_DNA"/>
</dbReference>
<keyword evidence="4" id="KW-1185">Reference proteome</keyword>
<feature type="compositionally biased region" description="Basic residues" evidence="1">
    <location>
        <begin position="200"/>
        <end position="210"/>
    </location>
</feature>
<name>A0A6G8ZYJ3_9BRAD</name>
<evidence type="ECO:0000313" key="4">
    <source>
        <dbReference type="Proteomes" id="UP000319298"/>
    </source>
</evidence>
<organism evidence="3 5">
    <name type="scientific">Bradyrhizobium symbiodeficiens</name>
    <dbReference type="NCBI Taxonomy" id="1404367"/>
    <lineage>
        <taxon>Bacteria</taxon>
        <taxon>Pseudomonadati</taxon>
        <taxon>Pseudomonadota</taxon>
        <taxon>Alphaproteobacteria</taxon>
        <taxon>Hyphomicrobiales</taxon>
        <taxon>Nitrobacteraceae</taxon>
        <taxon>Bradyrhizobium</taxon>
    </lineage>
</organism>
<evidence type="ECO:0000313" key="5">
    <source>
        <dbReference type="Proteomes" id="UP000500895"/>
    </source>
</evidence>
<dbReference type="RefSeq" id="WP_140477644.1">
    <property type="nucleotide sequence ID" value="NZ_CP041090.2"/>
</dbReference>
<feature type="compositionally biased region" description="Basic and acidic residues" evidence="1">
    <location>
        <begin position="170"/>
        <end position="185"/>
    </location>
</feature>
<dbReference type="EMBL" id="CP050066">
    <property type="protein sequence ID" value="QIP05292.1"/>
    <property type="molecule type" value="Genomic_DNA"/>
</dbReference>
<reference evidence="4" key="1">
    <citation type="submission" date="2019-06" db="EMBL/GenBank/DDBJ databases">
        <title>Whole-Genome Sequence of Bradyrhizobium sp. 3 Strain 65S1MB.</title>
        <authorList>
            <person name="Bromfield E.S.P."/>
            <person name="Cloutier S."/>
            <person name="Nguyen H.D.T."/>
        </authorList>
    </citation>
    <scope>NUCLEOTIDE SEQUENCE [LARGE SCALE GENOMIC DNA]</scope>
    <source>
        <strain evidence="4">65S1MB</strain>
    </source>
</reference>
<dbReference type="InterPro" id="IPR021735">
    <property type="entry name" value="DUF3306"/>
</dbReference>
<reference evidence="4 5" key="2">
    <citation type="journal article" date="2020" name="Int. J. Syst. Evol. Microbiol.">
        <title>Description and complete genome sequences of Bradyrhizobium symbiodeficiens sp. nov., a non-symbiotic bacterium associated with legumes native to Canada.</title>
        <authorList>
            <person name="Bromfield E.S.P."/>
            <person name="Cloutier S."/>
            <person name="Nguyen H.D.T."/>
        </authorList>
    </citation>
    <scope>NUCLEOTIDE SEQUENCE [LARGE SCALE GENOMIC DNA]</scope>
    <source>
        <strain evidence="3 5">101S1MB</strain>
        <strain evidence="2 4">65S1MB</strain>
    </source>
</reference>
<sequence length="210" mass="22355">MPENNVFLRWARLKQASKSAEAEQAEVTQAAEPSAGDVAPERPFDLASLPSIESIAAHTDIAAFLNTGVPAELTRAALRRAWATDPAIRDFIGIAENQWDFNDPNAIPGFGPLDPTDKIADLVAQVSKGLEQVVQDVLADVPPPIDPVRQGLVNSEQPALEPTASAVRSSPDDAAKPTAEDRDAAEQADGLATTMLPSQRARRHGSALPR</sequence>
<reference evidence="3" key="3">
    <citation type="submission" date="2024-02" db="EMBL/GenBank/DDBJ databases">
        <authorList>
            <person name="Bromfield E.S.P."/>
            <person name="Cloutier S."/>
            <person name="Nguyen H.D.T."/>
        </authorList>
    </citation>
    <scope>NUCLEOTIDE SEQUENCE</scope>
    <source>
        <strain evidence="3">101S1MB</strain>
        <strain evidence="2">65S1MB</strain>
    </source>
</reference>
<feature type="region of interest" description="Disordered" evidence="1">
    <location>
        <begin position="21"/>
        <end position="42"/>
    </location>
</feature>
<gene>
    <name evidence="2" type="ORF">FJN17_02140</name>
    <name evidence="3" type="ORF">HAV00_03070</name>
</gene>
<evidence type="ECO:0000313" key="2">
    <source>
        <dbReference type="EMBL" id="QDF36455.1"/>
    </source>
</evidence>
<evidence type="ECO:0000256" key="1">
    <source>
        <dbReference type="SAM" id="MobiDB-lite"/>
    </source>
</evidence>
<dbReference type="Proteomes" id="UP000500895">
    <property type="component" value="Chromosome"/>
</dbReference>
<dbReference type="Proteomes" id="UP000319298">
    <property type="component" value="Chromosome"/>
</dbReference>
<dbReference type="AlphaFoldDB" id="A0A6G8ZYJ3"/>